<keyword evidence="13" id="KW-1185">Reference proteome</keyword>
<dbReference type="Gene3D" id="3.90.226.10">
    <property type="entry name" value="2-enoyl-CoA Hydratase, Chain A, domain 1"/>
    <property type="match status" value="1"/>
</dbReference>
<dbReference type="CDD" id="cd07017">
    <property type="entry name" value="S14_ClpP_2"/>
    <property type="match status" value="1"/>
</dbReference>
<evidence type="ECO:0000256" key="1">
    <source>
        <dbReference type="ARBA" id="ARBA00007039"/>
    </source>
</evidence>
<dbReference type="PANTHER" id="PTHR10381">
    <property type="entry name" value="ATP-DEPENDENT CLP PROTEASE PROTEOLYTIC SUBUNIT"/>
    <property type="match status" value="1"/>
</dbReference>
<organism evidence="12 13">
    <name type="scientific">Sphaeramia orbicularis</name>
    <name type="common">orbiculate cardinalfish</name>
    <dbReference type="NCBI Taxonomy" id="375764"/>
    <lineage>
        <taxon>Eukaryota</taxon>
        <taxon>Metazoa</taxon>
        <taxon>Chordata</taxon>
        <taxon>Craniata</taxon>
        <taxon>Vertebrata</taxon>
        <taxon>Euteleostomi</taxon>
        <taxon>Actinopterygii</taxon>
        <taxon>Neopterygii</taxon>
        <taxon>Teleostei</taxon>
        <taxon>Neoteleostei</taxon>
        <taxon>Acanthomorphata</taxon>
        <taxon>Gobiaria</taxon>
        <taxon>Kurtiformes</taxon>
        <taxon>Apogonoidei</taxon>
        <taxon>Apogonidae</taxon>
        <taxon>Apogoninae</taxon>
        <taxon>Sphaeramia</taxon>
    </lineage>
</organism>
<dbReference type="GO" id="GO:0004176">
    <property type="term" value="F:ATP-dependent peptidase activity"/>
    <property type="evidence" value="ECO:0007669"/>
    <property type="project" value="InterPro"/>
</dbReference>
<dbReference type="PANTHER" id="PTHR10381:SF11">
    <property type="entry name" value="ATP-DEPENDENT CLP PROTEASE PROTEOLYTIC SUBUNIT, MITOCHONDRIAL"/>
    <property type="match status" value="1"/>
</dbReference>
<proteinExistence type="inferred from homology"/>
<evidence type="ECO:0000256" key="3">
    <source>
        <dbReference type="ARBA" id="ARBA00022801"/>
    </source>
</evidence>
<dbReference type="Proteomes" id="UP000472271">
    <property type="component" value="Chromosome 8"/>
</dbReference>
<evidence type="ECO:0000256" key="6">
    <source>
        <dbReference type="ARBA" id="ARBA00062678"/>
    </source>
</evidence>
<dbReference type="GO" id="GO:0009368">
    <property type="term" value="C:endopeptidase Clp complex"/>
    <property type="evidence" value="ECO:0007669"/>
    <property type="project" value="TreeGrafter"/>
</dbReference>
<feature type="region of interest" description="Disordered" evidence="11">
    <location>
        <begin position="220"/>
        <end position="266"/>
    </location>
</feature>
<dbReference type="NCBIfam" id="NF001368">
    <property type="entry name" value="PRK00277.1"/>
    <property type="match status" value="1"/>
</dbReference>
<dbReference type="PRINTS" id="PR00127">
    <property type="entry name" value="CLPPROTEASEP"/>
</dbReference>
<dbReference type="InterPro" id="IPR001907">
    <property type="entry name" value="ClpP"/>
</dbReference>
<feature type="active site" evidence="8">
    <location>
        <position position="150"/>
    </location>
</feature>
<dbReference type="GeneID" id="115424374"/>
<dbReference type="Pfam" id="PF00574">
    <property type="entry name" value="CLP_protease"/>
    <property type="match status" value="1"/>
</dbReference>
<dbReference type="PROSITE" id="PS00382">
    <property type="entry name" value="CLP_PROTEASE_HIS"/>
    <property type="match status" value="1"/>
</dbReference>
<dbReference type="EC" id="3.4.21.92" evidence="9"/>
<dbReference type="RefSeq" id="XP_029997458.1">
    <property type="nucleotide sequence ID" value="XM_030141598.1"/>
</dbReference>
<dbReference type="OrthoDB" id="2017408at2759"/>
<evidence type="ECO:0000256" key="11">
    <source>
        <dbReference type="SAM" id="MobiDB-lite"/>
    </source>
</evidence>
<evidence type="ECO:0000256" key="2">
    <source>
        <dbReference type="ARBA" id="ARBA00022670"/>
    </source>
</evidence>
<evidence type="ECO:0000256" key="8">
    <source>
        <dbReference type="PROSITE-ProRule" id="PRU10086"/>
    </source>
</evidence>
<gene>
    <name evidence="12" type="primary">clpp</name>
</gene>
<reference evidence="12" key="1">
    <citation type="submission" date="2019-06" db="EMBL/GenBank/DDBJ databases">
        <authorList>
            <consortium name="Wellcome Sanger Institute Data Sharing"/>
        </authorList>
    </citation>
    <scope>NUCLEOTIDE SEQUENCE [LARGE SCALE GENOMIC DNA]</scope>
</reference>
<evidence type="ECO:0000313" key="13">
    <source>
        <dbReference type="Proteomes" id="UP000472271"/>
    </source>
</evidence>
<comment type="subunit">
    <text evidence="6">Fourteen CLPP subunits assemble into 2 heptameric rings which stack back to back to give a disk-like structure with a central cavity. Component of the ClpXP complex formed by the assembly of two CLPP heptameric rings with two CLPX hexameric rings, giving rise to a symmetrical structure with two central CLPP rings flanked by a CLPX ring at either end of the complex.</text>
</comment>
<protein>
    <recommendedName>
        <fullName evidence="10">ATP-dependent Clp protease proteolytic subunit</fullName>
        <ecNumber evidence="9">3.4.21.92</ecNumber>
    </recommendedName>
</protein>
<feature type="active site" evidence="7">
    <location>
        <position position="125"/>
    </location>
</feature>
<dbReference type="GO" id="GO:0051117">
    <property type="term" value="F:ATPase binding"/>
    <property type="evidence" value="ECO:0007669"/>
    <property type="project" value="TreeGrafter"/>
</dbReference>
<dbReference type="InterPro" id="IPR018215">
    <property type="entry name" value="ClpP_Ser_AS"/>
</dbReference>
<accession>A0A672Z718</accession>
<dbReference type="InterPro" id="IPR023562">
    <property type="entry name" value="ClpP/TepA"/>
</dbReference>
<dbReference type="GO" id="GO:0006515">
    <property type="term" value="P:protein quality control for misfolded or incompletely synthesized proteins"/>
    <property type="evidence" value="ECO:0007669"/>
    <property type="project" value="TreeGrafter"/>
</dbReference>
<dbReference type="GO" id="GO:0004252">
    <property type="term" value="F:serine-type endopeptidase activity"/>
    <property type="evidence" value="ECO:0007669"/>
    <property type="project" value="UniProtKB-EC"/>
</dbReference>
<dbReference type="FunFam" id="3.90.226.10:FF:000001">
    <property type="entry name" value="ATP-dependent Clp protease proteolytic subunit"/>
    <property type="match status" value="1"/>
</dbReference>
<feature type="compositionally biased region" description="Low complexity" evidence="11">
    <location>
        <begin position="237"/>
        <end position="250"/>
    </location>
</feature>
<name>A0A672Z718_9TELE</name>
<feature type="compositionally biased region" description="Polar residues" evidence="11">
    <location>
        <begin position="251"/>
        <end position="260"/>
    </location>
</feature>
<dbReference type="SUPFAM" id="SSF52096">
    <property type="entry name" value="ClpP/crotonase"/>
    <property type="match status" value="1"/>
</dbReference>
<evidence type="ECO:0000256" key="9">
    <source>
        <dbReference type="RuleBase" id="RU000549"/>
    </source>
</evidence>
<comment type="function">
    <text evidence="5">Protease component of the ClpXP complex that cleaves peptides and various proteins in an ATP-dependent process. Has low peptidase activity in the absence of CLPX. The ClpXP complex can degrade CSN1S1, CSN2 and CSN3, as well as synthetic peptides (in vitro) and may be responsible for a fairly general and central housekeeping function rather than for the degradation of specific substrates. Cleaves PINK1 in the mitochondrion.</text>
</comment>
<dbReference type="InterPro" id="IPR029045">
    <property type="entry name" value="ClpP/crotonase-like_dom_sf"/>
</dbReference>
<evidence type="ECO:0000256" key="4">
    <source>
        <dbReference type="ARBA" id="ARBA00022825"/>
    </source>
</evidence>
<evidence type="ECO:0000256" key="10">
    <source>
        <dbReference type="RuleBase" id="RU003567"/>
    </source>
</evidence>
<evidence type="ECO:0000256" key="7">
    <source>
        <dbReference type="PROSITE-ProRule" id="PRU10085"/>
    </source>
</evidence>
<dbReference type="InterPro" id="IPR033135">
    <property type="entry name" value="ClpP_His_AS"/>
</dbReference>
<evidence type="ECO:0000313" key="12">
    <source>
        <dbReference type="Ensembl" id="ENSSORP00005012634.1"/>
    </source>
</evidence>
<dbReference type="HAMAP" id="MF_00444">
    <property type="entry name" value="ClpP"/>
    <property type="match status" value="1"/>
</dbReference>
<dbReference type="CTD" id="8192"/>
<sequence length="266" mass="29073">MLLRRALHIGGLALKNHRSIHHSAGWRSPLIPIVVEQTGRGERAYDIYSRLLRERIICVMGPIDDSVASLVIAQLLFLQSESNNKPIHMYINSPGGVVTAGLAIYDTMQYILNPISTWCVGQAASMGSLLLTAGTKGMRHSLPNARIMVHQPSGGARGQATDIAIQAEEILKLKRQINNIYAKHTGQPLETIESVMERDRYMSPMEAQDFGLIDKVLVHPPQAGQDEPELVQKEPLETSPSPASESTAPEQTSSGANPPSSYKPEP</sequence>
<comment type="similarity">
    <text evidence="1 10">Belongs to the peptidase S14 family.</text>
</comment>
<keyword evidence="3 9" id="KW-0378">Hydrolase</keyword>
<reference evidence="12" key="2">
    <citation type="submission" date="2025-08" db="UniProtKB">
        <authorList>
            <consortium name="Ensembl"/>
        </authorList>
    </citation>
    <scope>IDENTIFICATION</scope>
</reference>
<dbReference type="AlphaFoldDB" id="A0A672Z718"/>
<keyword evidence="2 9" id="KW-0645">Protease</keyword>
<reference evidence="12" key="3">
    <citation type="submission" date="2025-09" db="UniProtKB">
        <authorList>
            <consortium name="Ensembl"/>
        </authorList>
    </citation>
    <scope>IDENTIFICATION</scope>
</reference>
<dbReference type="NCBIfam" id="NF009205">
    <property type="entry name" value="PRK12553.1"/>
    <property type="match status" value="1"/>
</dbReference>
<dbReference type="InParanoid" id="A0A672Z718"/>
<dbReference type="Ensembl" id="ENSSORT00005013031.1">
    <property type="protein sequence ID" value="ENSSORP00005012634.1"/>
    <property type="gene ID" value="ENSSORG00005006607.1"/>
</dbReference>
<evidence type="ECO:0000256" key="5">
    <source>
        <dbReference type="ARBA" id="ARBA00059469"/>
    </source>
</evidence>
<keyword evidence="4 9" id="KW-0720">Serine protease</keyword>
<dbReference type="PROSITE" id="PS00381">
    <property type="entry name" value="CLP_PROTEASE_SER"/>
    <property type="match status" value="1"/>
</dbReference>